<reference evidence="1 2" key="1">
    <citation type="submission" date="2015-11" db="EMBL/GenBank/DDBJ databases">
        <title>Genome sequences of Lysobacter enzymogenes strain C3 and Lysobacter antibioticus ATCC 29479.</title>
        <authorList>
            <person name="Kobayashi D.Y."/>
        </authorList>
    </citation>
    <scope>NUCLEOTIDE SEQUENCE [LARGE SCALE GENOMIC DNA]</scope>
    <source>
        <strain evidence="1 2">C3</strain>
    </source>
</reference>
<dbReference type="AlphaFoldDB" id="A0A0S2DKC5"/>
<evidence type="ECO:0000313" key="1">
    <source>
        <dbReference type="EMBL" id="ALN59099.1"/>
    </source>
</evidence>
<dbReference type="Pfam" id="PF09900">
    <property type="entry name" value="DUF2127"/>
    <property type="match status" value="1"/>
</dbReference>
<proteinExistence type="predicted"/>
<dbReference type="EMBL" id="CP013140">
    <property type="protein sequence ID" value="ALN59099.1"/>
    <property type="molecule type" value="Genomic_DNA"/>
</dbReference>
<accession>A0A0S2DKC5</accession>
<name>A0A0S2DKC5_LYSEN</name>
<gene>
    <name evidence="1" type="ORF">GLE_3755</name>
</gene>
<sequence length="157" mass="17075">MTDPGPHYDTDPKAHPGLHAIAAVEAGKGLLALSAASGLELLGPAPLQRWIELLIHRFHLDPEHGSMAWLAHSISPGSVHLAAGIVFAYAALHLLEAWGLWKAKAWASWLGCLGAALYLPFDLYALARHPGWLAIAVLIINVIVVWVLARDILKRRR</sequence>
<dbReference type="PATRIC" id="fig|69.6.peg.3699"/>
<evidence type="ECO:0000313" key="2">
    <source>
        <dbReference type="Proteomes" id="UP000061569"/>
    </source>
</evidence>
<dbReference type="KEGG" id="lez:GLE_3755"/>
<dbReference type="Proteomes" id="UP000061569">
    <property type="component" value="Chromosome"/>
</dbReference>
<dbReference type="OrthoDB" id="121772at2"/>
<dbReference type="STRING" id="69.GLE_3755"/>
<dbReference type="InterPro" id="IPR021125">
    <property type="entry name" value="DUF2127"/>
</dbReference>
<protein>
    <submittedName>
        <fullName evidence="1">Uncharacterized protein</fullName>
    </submittedName>
</protein>
<organism evidence="1 2">
    <name type="scientific">Lysobacter enzymogenes</name>
    <dbReference type="NCBI Taxonomy" id="69"/>
    <lineage>
        <taxon>Bacteria</taxon>
        <taxon>Pseudomonadati</taxon>
        <taxon>Pseudomonadota</taxon>
        <taxon>Gammaproteobacteria</taxon>
        <taxon>Lysobacterales</taxon>
        <taxon>Lysobacteraceae</taxon>
        <taxon>Lysobacter</taxon>
    </lineage>
</organism>